<accession>A0ABV8JYP9</accession>
<evidence type="ECO:0000256" key="1">
    <source>
        <dbReference type="SAM" id="SignalP"/>
    </source>
</evidence>
<organism evidence="2 3">
    <name type="scientific">Euzebyella saccharophila</name>
    <dbReference type="NCBI Taxonomy" id="679664"/>
    <lineage>
        <taxon>Bacteria</taxon>
        <taxon>Pseudomonadati</taxon>
        <taxon>Bacteroidota</taxon>
        <taxon>Flavobacteriia</taxon>
        <taxon>Flavobacteriales</taxon>
        <taxon>Flavobacteriaceae</taxon>
        <taxon>Euzebyella</taxon>
    </lineage>
</organism>
<keyword evidence="1" id="KW-0732">Signal</keyword>
<feature type="signal peptide" evidence="1">
    <location>
        <begin position="1"/>
        <end position="19"/>
    </location>
</feature>
<gene>
    <name evidence="2" type="ORF">ACFOUT_17740</name>
</gene>
<evidence type="ECO:0000313" key="2">
    <source>
        <dbReference type="EMBL" id="MFC4097733.1"/>
    </source>
</evidence>
<proteinExistence type="predicted"/>
<dbReference type="Proteomes" id="UP001595814">
    <property type="component" value="Unassembled WGS sequence"/>
</dbReference>
<comment type="caution">
    <text evidence="2">The sequence shown here is derived from an EMBL/GenBank/DDBJ whole genome shotgun (WGS) entry which is preliminary data.</text>
</comment>
<name>A0ABV8JYP9_9FLAO</name>
<feature type="chain" id="PRO_5045613223" evidence="1">
    <location>
        <begin position="20"/>
        <end position="238"/>
    </location>
</feature>
<dbReference type="EMBL" id="JBHSAW010000024">
    <property type="protein sequence ID" value="MFC4097733.1"/>
    <property type="molecule type" value="Genomic_DNA"/>
</dbReference>
<sequence length="238" mass="25421">MKKYIFFLLCCLSCPELLAQSPEKISYQAIVRATDNSLVSEAPVGLRILIRQGGANGSVAYEENHMADTNTNGLVSIEIGTGNQIQGTFNKIAWENGPYFIETQVDPTGGSNYGIIGVSQLLSVPYALYAKYAQNITGTSKVITFKNSRNIAQEDINNTLACTQTSTLTLSSNFSGMKIGETLNLEAHNGAILTVKAANGVDLNYTGGGVATFASENGNVRFGLLRKSGENAYIISGQ</sequence>
<dbReference type="RefSeq" id="WP_192463164.1">
    <property type="nucleotide sequence ID" value="NZ_JACYFJ010000006.1"/>
</dbReference>
<protein>
    <submittedName>
        <fullName evidence="2">Uncharacterized protein</fullName>
    </submittedName>
</protein>
<keyword evidence="3" id="KW-1185">Reference proteome</keyword>
<evidence type="ECO:0000313" key="3">
    <source>
        <dbReference type="Proteomes" id="UP001595814"/>
    </source>
</evidence>
<reference evidence="3" key="1">
    <citation type="journal article" date="2019" name="Int. J. Syst. Evol. Microbiol.">
        <title>The Global Catalogue of Microorganisms (GCM) 10K type strain sequencing project: providing services to taxonomists for standard genome sequencing and annotation.</title>
        <authorList>
            <consortium name="The Broad Institute Genomics Platform"/>
            <consortium name="The Broad Institute Genome Sequencing Center for Infectious Disease"/>
            <person name="Wu L."/>
            <person name="Ma J."/>
        </authorList>
    </citation>
    <scope>NUCLEOTIDE SEQUENCE [LARGE SCALE GENOMIC DNA]</scope>
    <source>
        <strain evidence="3">CECT 7477</strain>
    </source>
</reference>